<comment type="subunit">
    <text evidence="6">Component of the lipopolysaccharide transport and assembly complex. Interacts with LptD.</text>
</comment>
<dbReference type="PANTHER" id="PTHR38098:SF1">
    <property type="entry name" value="LPS-ASSEMBLY LIPOPROTEIN LPTE"/>
    <property type="match status" value="1"/>
</dbReference>
<comment type="subcellular location">
    <subcellularLocation>
        <location evidence="6">Cell outer membrane</location>
        <topology evidence="6">Lipid-anchor</topology>
    </subcellularLocation>
</comment>
<comment type="function">
    <text evidence="6">Together with LptD, is involved in the assembly of lipopolysaccharide (LPS) at the surface of the outer membrane. Required for the proper assembly of LptD. Binds LPS and may serve as the LPS recognition site at the outer membrane.</text>
</comment>
<evidence type="ECO:0000256" key="4">
    <source>
        <dbReference type="ARBA" id="ARBA00023237"/>
    </source>
</evidence>
<evidence type="ECO:0000313" key="8">
    <source>
        <dbReference type="Proteomes" id="UP001500631"/>
    </source>
</evidence>
<dbReference type="PROSITE" id="PS51257">
    <property type="entry name" value="PROKAR_LIPOPROTEIN"/>
    <property type="match status" value="1"/>
</dbReference>
<keyword evidence="2 6" id="KW-0472">Membrane</keyword>
<name>A0ABP9MGZ2_9GAMM</name>
<dbReference type="PANTHER" id="PTHR38098">
    <property type="entry name" value="LPS-ASSEMBLY LIPOPROTEIN LPTE"/>
    <property type="match status" value="1"/>
</dbReference>
<proteinExistence type="inferred from homology"/>
<keyword evidence="1 6" id="KW-0732">Signal</keyword>
<comment type="similarity">
    <text evidence="6">Belongs to the LptE lipoprotein family.</text>
</comment>
<keyword evidence="4 6" id="KW-0998">Cell outer membrane</keyword>
<evidence type="ECO:0000256" key="1">
    <source>
        <dbReference type="ARBA" id="ARBA00022729"/>
    </source>
</evidence>
<evidence type="ECO:0000256" key="3">
    <source>
        <dbReference type="ARBA" id="ARBA00023139"/>
    </source>
</evidence>
<dbReference type="RefSeq" id="WP_077926165.1">
    <property type="nucleotide sequence ID" value="NZ_BAABKE010000001.1"/>
</dbReference>
<sequence>MIRKFILIFSLMVIAGCGFKLRGTIPWPMSYQNVYMEGYSPSQRDSFYASVKRFFPNHVKIVNNQKEADVIIQTLSESQMNRTISGLAANRDTEEVVMLSITVQVLDKDGNEIMPITTLTRERDFTYDESNLLGKSTDLQNVLRILRQENAAMFMRRLEAAMRNIDESKVQ</sequence>
<organism evidence="7 8">
    <name type="scientific">Wohlfahrtiimonas larvae</name>
    <dbReference type="NCBI Taxonomy" id="1157986"/>
    <lineage>
        <taxon>Bacteria</taxon>
        <taxon>Pseudomonadati</taxon>
        <taxon>Pseudomonadota</taxon>
        <taxon>Gammaproteobacteria</taxon>
        <taxon>Cardiobacteriales</taxon>
        <taxon>Ignatzschineriaceae</taxon>
        <taxon>Wohlfahrtiimonas</taxon>
    </lineage>
</organism>
<keyword evidence="3 6" id="KW-0564">Palmitate</keyword>
<gene>
    <name evidence="6" type="primary">lptE</name>
    <name evidence="7" type="ORF">GCM10023338_03970</name>
</gene>
<evidence type="ECO:0000313" key="7">
    <source>
        <dbReference type="EMBL" id="GAA5095029.1"/>
    </source>
</evidence>
<protein>
    <recommendedName>
        <fullName evidence="6">LPS-assembly lipoprotein LptE</fullName>
    </recommendedName>
</protein>
<keyword evidence="5 6" id="KW-0449">Lipoprotein</keyword>
<evidence type="ECO:0000256" key="2">
    <source>
        <dbReference type="ARBA" id="ARBA00023136"/>
    </source>
</evidence>
<dbReference type="EMBL" id="BAABKE010000001">
    <property type="protein sequence ID" value="GAA5095029.1"/>
    <property type="molecule type" value="Genomic_DNA"/>
</dbReference>
<evidence type="ECO:0000256" key="5">
    <source>
        <dbReference type="ARBA" id="ARBA00023288"/>
    </source>
</evidence>
<keyword evidence="8" id="KW-1185">Reference proteome</keyword>
<accession>A0ABP9MGZ2</accession>
<reference evidence="8" key="1">
    <citation type="journal article" date="2019" name="Int. J. Syst. Evol. Microbiol.">
        <title>The Global Catalogue of Microorganisms (GCM) 10K type strain sequencing project: providing services to taxonomists for standard genome sequencing and annotation.</title>
        <authorList>
            <consortium name="The Broad Institute Genomics Platform"/>
            <consortium name="The Broad Institute Genome Sequencing Center for Infectious Disease"/>
            <person name="Wu L."/>
            <person name="Ma J."/>
        </authorList>
    </citation>
    <scope>NUCLEOTIDE SEQUENCE [LARGE SCALE GENOMIC DNA]</scope>
    <source>
        <strain evidence="8">JCM 18424</strain>
    </source>
</reference>
<dbReference type="Gene3D" id="3.30.160.150">
    <property type="entry name" value="Lipoprotein like domain"/>
    <property type="match status" value="1"/>
</dbReference>
<dbReference type="HAMAP" id="MF_01186">
    <property type="entry name" value="LPS_assembly_LptE"/>
    <property type="match status" value="1"/>
</dbReference>
<dbReference type="Proteomes" id="UP001500631">
    <property type="component" value="Unassembled WGS sequence"/>
</dbReference>
<evidence type="ECO:0000256" key="6">
    <source>
        <dbReference type="HAMAP-Rule" id="MF_01186"/>
    </source>
</evidence>
<dbReference type="InterPro" id="IPR007485">
    <property type="entry name" value="LPS_assembly_LptE"/>
</dbReference>
<comment type="caution">
    <text evidence="7">The sequence shown here is derived from an EMBL/GenBank/DDBJ whole genome shotgun (WGS) entry which is preliminary data.</text>
</comment>